<sequence>MQGLRSKNLIGAGDCRRGLYRMGMFEDKRRVMHVTVERWHKRLGHASEGKLAKVDFLKNISFKLKVCDSCSKAKHTRSPFSLSEIKTTQCFELIHCDVWGKYRTPSLSGANYFLTIVDDFSRSVWIFLIKHKNDASKCLIDFHKMIENQFGKRIKRIRSDNGGEFTSHTMLDFYNQNGILFETTCPHTPQQNGVVERKHRHLLDTARALRFEAKLPNKFWGECVLTAAYIINRLPSTTLSNKTPYEKLYNQKPDYDHMKVFGCLTYYRSNETNGDKFEVRGRPGIFLGYPHGTKGYKIFDIEKGKIMISRDTKFHEDIFPFPTNSIHDSGELDDFFDIGPIRLNQEHEHERQHEDLEPRFEDMSSNSPHSNARLQDEVIIPETDNDPTSTQNSSHHSPPERPETENMNSTRPQRHCATPKHLEDYIVKLPPSVNRLQPTSNQSSSTVHPIANYLSYNKFSDSHKRFLAAITSNDEPNCFKQAIQDPRWVEAMKKEIHALEQNETWTLETLPKGKRAIDSKWVYKIKYKPNGEIERYKARLVAKGFTQVEGVDFHDTFAPVAKLVTVRTLLTVAAKKDWMIHQLDVNNAFLHGNLDEEVYMKVPQGFSKEHDTRVCRLRKSLYGLKQASRNWYKKFTTALLDLHFRQSKSDHSLFTYKNGGTIIAILIYVDDVIVVGNNPNKIQEIKTCLHAKFSIKDLGSLKYFLGIEVAKTPDGLVLSQRKFTLDILKDSGMLGSRPSSFPIEQNLKLDHDESQLTVDANQYRRMIGRLLYLQATRPDIAYSVNILS</sequence>
<protein>
    <submittedName>
        <fullName evidence="1">Uncharacterized protein</fullName>
    </submittedName>
</protein>
<keyword evidence="2" id="KW-1185">Reference proteome</keyword>
<proteinExistence type="predicted"/>
<name>A0ACB9BKK5_CICIN</name>
<accession>A0ACB9BKK5</accession>
<dbReference type="EMBL" id="CM042014">
    <property type="protein sequence ID" value="KAI3722512.1"/>
    <property type="molecule type" value="Genomic_DNA"/>
</dbReference>
<evidence type="ECO:0000313" key="2">
    <source>
        <dbReference type="Proteomes" id="UP001055811"/>
    </source>
</evidence>
<dbReference type="Proteomes" id="UP001055811">
    <property type="component" value="Linkage Group LG06"/>
</dbReference>
<reference evidence="2" key="1">
    <citation type="journal article" date="2022" name="Mol. Ecol. Resour.">
        <title>The genomes of chicory, endive, great burdock and yacon provide insights into Asteraceae palaeo-polyploidization history and plant inulin production.</title>
        <authorList>
            <person name="Fan W."/>
            <person name="Wang S."/>
            <person name="Wang H."/>
            <person name="Wang A."/>
            <person name="Jiang F."/>
            <person name="Liu H."/>
            <person name="Zhao H."/>
            <person name="Xu D."/>
            <person name="Zhang Y."/>
        </authorList>
    </citation>
    <scope>NUCLEOTIDE SEQUENCE [LARGE SCALE GENOMIC DNA]</scope>
    <source>
        <strain evidence="2">cv. Punajuju</strain>
    </source>
</reference>
<comment type="caution">
    <text evidence="1">The sequence shown here is derived from an EMBL/GenBank/DDBJ whole genome shotgun (WGS) entry which is preliminary data.</text>
</comment>
<gene>
    <name evidence="1" type="ORF">L2E82_33551</name>
</gene>
<organism evidence="1 2">
    <name type="scientific">Cichorium intybus</name>
    <name type="common">Chicory</name>
    <dbReference type="NCBI Taxonomy" id="13427"/>
    <lineage>
        <taxon>Eukaryota</taxon>
        <taxon>Viridiplantae</taxon>
        <taxon>Streptophyta</taxon>
        <taxon>Embryophyta</taxon>
        <taxon>Tracheophyta</taxon>
        <taxon>Spermatophyta</taxon>
        <taxon>Magnoliopsida</taxon>
        <taxon>eudicotyledons</taxon>
        <taxon>Gunneridae</taxon>
        <taxon>Pentapetalae</taxon>
        <taxon>asterids</taxon>
        <taxon>campanulids</taxon>
        <taxon>Asterales</taxon>
        <taxon>Asteraceae</taxon>
        <taxon>Cichorioideae</taxon>
        <taxon>Cichorieae</taxon>
        <taxon>Cichoriinae</taxon>
        <taxon>Cichorium</taxon>
    </lineage>
</organism>
<evidence type="ECO:0000313" key="1">
    <source>
        <dbReference type="EMBL" id="KAI3722512.1"/>
    </source>
</evidence>
<reference evidence="1 2" key="2">
    <citation type="journal article" date="2022" name="Mol. Ecol. Resour.">
        <title>The genomes of chicory, endive, great burdock and yacon provide insights into Asteraceae paleo-polyploidization history and plant inulin production.</title>
        <authorList>
            <person name="Fan W."/>
            <person name="Wang S."/>
            <person name="Wang H."/>
            <person name="Wang A."/>
            <person name="Jiang F."/>
            <person name="Liu H."/>
            <person name="Zhao H."/>
            <person name="Xu D."/>
            <person name="Zhang Y."/>
        </authorList>
    </citation>
    <scope>NUCLEOTIDE SEQUENCE [LARGE SCALE GENOMIC DNA]</scope>
    <source>
        <strain evidence="2">cv. Punajuju</strain>
        <tissue evidence="1">Leaves</tissue>
    </source>
</reference>